<protein>
    <submittedName>
        <fullName evidence="1 3">Uncharacterized protein</fullName>
    </submittedName>
</protein>
<keyword evidence="2" id="KW-1185">Reference proteome</keyword>
<proteinExistence type="predicted"/>
<name>A0A0N4TPL2_BRUPA</name>
<dbReference type="WBParaSite" id="BPAG_0001049601-mRNA-1">
    <property type="protein sequence ID" value="BPAG_0001049601-mRNA-1"/>
    <property type="gene ID" value="BPAG_0001049601"/>
</dbReference>
<dbReference type="AlphaFoldDB" id="A0A0N4TPL2"/>
<organism evidence="3">
    <name type="scientific">Brugia pahangi</name>
    <name type="common">Filarial nematode worm</name>
    <dbReference type="NCBI Taxonomy" id="6280"/>
    <lineage>
        <taxon>Eukaryota</taxon>
        <taxon>Metazoa</taxon>
        <taxon>Ecdysozoa</taxon>
        <taxon>Nematoda</taxon>
        <taxon>Chromadorea</taxon>
        <taxon>Rhabditida</taxon>
        <taxon>Spirurina</taxon>
        <taxon>Spiruromorpha</taxon>
        <taxon>Filarioidea</taxon>
        <taxon>Onchocercidae</taxon>
        <taxon>Brugia</taxon>
    </lineage>
</organism>
<reference evidence="3" key="1">
    <citation type="submission" date="2017-02" db="UniProtKB">
        <authorList>
            <consortium name="WormBaseParasite"/>
        </authorList>
    </citation>
    <scope>IDENTIFICATION</scope>
</reference>
<gene>
    <name evidence="1" type="ORF">BPAG_LOCUS10458</name>
</gene>
<dbReference type="EMBL" id="UZAD01013188">
    <property type="protein sequence ID" value="VDN91644.1"/>
    <property type="molecule type" value="Genomic_DNA"/>
</dbReference>
<evidence type="ECO:0000313" key="3">
    <source>
        <dbReference type="WBParaSite" id="BPAG_0001049601-mRNA-1"/>
    </source>
</evidence>
<dbReference type="Proteomes" id="UP000278627">
    <property type="component" value="Unassembled WGS sequence"/>
</dbReference>
<evidence type="ECO:0000313" key="1">
    <source>
        <dbReference type="EMBL" id="VDN91644.1"/>
    </source>
</evidence>
<sequence length="88" mass="10194">MDKRGWEWEATLTFVGYNRGSWHPPHIPCNNDNVFTTKITNDTTEALNGSYASPLLLTKYCESTDLFVMKLFCENDKKNQFTMPIIEI</sequence>
<evidence type="ECO:0000313" key="2">
    <source>
        <dbReference type="Proteomes" id="UP000278627"/>
    </source>
</evidence>
<reference evidence="1 2" key="2">
    <citation type="submission" date="2018-11" db="EMBL/GenBank/DDBJ databases">
        <authorList>
            <consortium name="Pathogen Informatics"/>
        </authorList>
    </citation>
    <scope>NUCLEOTIDE SEQUENCE [LARGE SCALE GENOMIC DNA]</scope>
</reference>
<accession>A0A0N4TPL2</accession>